<comment type="catalytic activity">
    <reaction evidence="15">
        <text>DNA(n) + a 2'-deoxyribonucleoside 5'-triphosphate = DNA(n+1) + diphosphate</text>
        <dbReference type="Rhea" id="RHEA:22508"/>
        <dbReference type="Rhea" id="RHEA-COMP:17339"/>
        <dbReference type="Rhea" id="RHEA-COMP:17340"/>
        <dbReference type="ChEBI" id="CHEBI:33019"/>
        <dbReference type="ChEBI" id="CHEBI:61560"/>
        <dbReference type="ChEBI" id="CHEBI:173112"/>
        <dbReference type="EC" id="2.7.7.7"/>
    </reaction>
</comment>
<evidence type="ECO:0000313" key="22">
    <source>
        <dbReference type="Proteomes" id="UP000255193"/>
    </source>
</evidence>
<dbReference type="SMART" id="SM00479">
    <property type="entry name" value="EXOIII"/>
    <property type="match status" value="1"/>
</dbReference>
<keyword evidence="11" id="KW-0269">Exonuclease</keyword>
<dbReference type="GO" id="GO:0045004">
    <property type="term" value="P:DNA replication proofreading"/>
    <property type="evidence" value="ECO:0007669"/>
    <property type="project" value="TreeGrafter"/>
</dbReference>
<dbReference type="FunFam" id="3.30.420.10:FF:000012">
    <property type="entry name" value="DNA polymerase III subunit epsilon"/>
    <property type="match status" value="1"/>
</dbReference>
<keyword evidence="9 18" id="KW-0479">Metal-binding</keyword>
<name>A0A378Q2K7_9GAMM</name>
<dbReference type="PANTHER" id="PTHR30231:SF41">
    <property type="entry name" value="DNA POLYMERASE III SUBUNIT EPSILON"/>
    <property type="match status" value="1"/>
</dbReference>
<dbReference type="Pfam" id="PF00929">
    <property type="entry name" value="RNase_T"/>
    <property type="match status" value="1"/>
</dbReference>
<feature type="binding site" evidence="17">
    <location>
        <position position="333"/>
    </location>
    <ligand>
        <name>substrate</name>
    </ligand>
</feature>
<protein>
    <recommendedName>
        <fullName evidence="4">DNA polymerase III subunit epsilon</fullName>
        <ecNumber evidence="3">2.7.7.7</ecNumber>
    </recommendedName>
</protein>
<dbReference type="InterPro" id="IPR012337">
    <property type="entry name" value="RNaseH-like_sf"/>
</dbReference>
<feature type="binding site" evidence="18">
    <location>
        <position position="331"/>
    </location>
    <ligand>
        <name>a divalent metal cation</name>
        <dbReference type="ChEBI" id="CHEBI:60240"/>
        <label>1</label>
        <note>catalytic</note>
    </ligand>
</feature>
<dbReference type="PANTHER" id="PTHR30231">
    <property type="entry name" value="DNA POLYMERASE III SUBUNIT EPSILON"/>
    <property type="match status" value="1"/>
</dbReference>
<feature type="domain" description="RNase H type-1" evidence="20">
    <location>
        <begin position="34"/>
        <end position="176"/>
    </location>
</feature>
<evidence type="ECO:0000256" key="5">
    <source>
        <dbReference type="ARBA" id="ARBA00022679"/>
    </source>
</evidence>
<keyword evidence="8" id="KW-0540">Nuclease</keyword>
<dbReference type="NCBIfam" id="TIGR00573">
    <property type="entry name" value="dnaq"/>
    <property type="match status" value="1"/>
</dbReference>
<dbReference type="InterPro" id="IPR002156">
    <property type="entry name" value="RNaseH_domain"/>
</dbReference>
<dbReference type="InterPro" id="IPR036397">
    <property type="entry name" value="RNaseH_sf"/>
</dbReference>
<keyword evidence="10" id="KW-0378">Hydrolase</keyword>
<evidence type="ECO:0000256" key="15">
    <source>
        <dbReference type="ARBA" id="ARBA00049244"/>
    </source>
</evidence>
<evidence type="ECO:0000256" key="11">
    <source>
        <dbReference type="ARBA" id="ARBA00022839"/>
    </source>
</evidence>
<dbReference type="Pfam" id="PF00075">
    <property type="entry name" value="RNase_H"/>
    <property type="match status" value="1"/>
</dbReference>
<dbReference type="GO" id="GO:0004523">
    <property type="term" value="F:RNA-DNA hybrid ribonuclease activity"/>
    <property type="evidence" value="ECO:0007669"/>
    <property type="project" value="InterPro"/>
</dbReference>
<evidence type="ECO:0000256" key="3">
    <source>
        <dbReference type="ARBA" id="ARBA00012417"/>
    </source>
</evidence>
<dbReference type="Gene3D" id="3.30.420.10">
    <property type="entry name" value="Ribonuclease H-like superfamily/Ribonuclease H"/>
    <property type="match status" value="2"/>
</dbReference>
<dbReference type="NCBIfam" id="NF004316">
    <property type="entry name" value="PRK05711.1"/>
    <property type="match status" value="1"/>
</dbReference>
<comment type="cofactor">
    <cofactor evidence="1">
        <name>Mn(2+)</name>
        <dbReference type="ChEBI" id="CHEBI:29035"/>
    </cofactor>
</comment>
<evidence type="ECO:0000256" key="4">
    <source>
        <dbReference type="ARBA" id="ARBA00020352"/>
    </source>
</evidence>
<dbReference type="GO" id="GO:0003887">
    <property type="term" value="F:DNA-directed DNA polymerase activity"/>
    <property type="evidence" value="ECO:0007669"/>
    <property type="project" value="UniProtKB-KW"/>
</dbReference>
<dbReference type="PROSITE" id="PS50879">
    <property type="entry name" value="RNASE_H_1"/>
    <property type="match status" value="1"/>
</dbReference>
<comment type="subunit">
    <text evidence="2">Monomer.</text>
</comment>
<comment type="cofactor">
    <cofactor evidence="18">
        <name>Mg(2+)</name>
        <dbReference type="ChEBI" id="CHEBI:18420"/>
    </cofactor>
    <cofactor evidence="18">
        <name>Mn(2+)</name>
        <dbReference type="ChEBI" id="CHEBI:29035"/>
    </cofactor>
    <text evidence="18">Binds 2 divalent metal cations. Magnesium or manganese.</text>
</comment>
<dbReference type="InterPro" id="IPR013520">
    <property type="entry name" value="Ribonucl_H"/>
</dbReference>
<dbReference type="SUPFAM" id="SSF53098">
    <property type="entry name" value="Ribonuclease H-like"/>
    <property type="match status" value="2"/>
</dbReference>
<feature type="binding site" evidence="17">
    <location>
        <position position="480"/>
    </location>
    <ligand>
        <name>substrate</name>
    </ligand>
</feature>
<feature type="region of interest" description="Disordered" evidence="19">
    <location>
        <begin position="242"/>
        <end position="267"/>
    </location>
</feature>
<evidence type="ECO:0000259" key="20">
    <source>
        <dbReference type="PROSITE" id="PS50879"/>
    </source>
</evidence>
<keyword evidence="5 21" id="KW-0808">Transferase</keyword>
<keyword evidence="12 18" id="KW-0460">Magnesium</keyword>
<dbReference type="GO" id="GO:0046872">
    <property type="term" value="F:metal ion binding"/>
    <property type="evidence" value="ECO:0007669"/>
    <property type="project" value="UniProtKB-KW"/>
</dbReference>
<organism evidence="21 22">
    <name type="scientific">Faucicola atlantae</name>
    <dbReference type="NCBI Taxonomy" id="34059"/>
    <lineage>
        <taxon>Bacteria</taxon>
        <taxon>Pseudomonadati</taxon>
        <taxon>Pseudomonadota</taxon>
        <taxon>Gammaproteobacteria</taxon>
        <taxon>Moraxellales</taxon>
        <taxon>Moraxellaceae</taxon>
        <taxon>Faucicola</taxon>
    </lineage>
</organism>
<evidence type="ECO:0000256" key="12">
    <source>
        <dbReference type="ARBA" id="ARBA00022842"/>
    </source>
</evidence>
<feature type="binding site" evidence="18">
    <location>
        <position position="333"/>
    </location>
    <ligand>
        <name>a divalent metal cation</name>
        <dbReference type="ChEBI" id="CHEBI:60240"/>
        <label>1</label>
        <note>catalytic</note>
    </ligand>
</feature>
<evidence type="ECO:0000256" key="7">
    <source>
        <dbReference type="ARBA" id="ARBA00022705"/>
    </source>
</evidence>
<dbReference type="CDD" id="cd09278">
    <property type="entry name" value="RNase_HI_prokaryote_like"/>
    <property type="match status" value="1"/>
</dbReference>
<accession>A0A378Q2K7</accession>
<evidence type="ECO:0000256" key="17">
    <source>
        <dbReference type="PIRSR" id="PIRSR606309-2"/>
    </source>
</evidence>
<reference evidence="21 22" key="1">
    <citation type="submission" date="2018-06" db="EMBL/GenBank/DDBJ databases">
        <authorList>
            <consortium name="Pathogen Informatics"/>
            <person name="Doyle S."/>
        </authorList>
    </citation>
    <scope>NUCLEOTIDE SEQUENCE [LARGE SCALE GENOMIC DNA]</scope>
    <source>
        <strain evidence="21 22">NCTC11091</strain>
    </source>
</reference>
<dbReference type="AlphaFoldDB" id="A0A378Q2K7"/>
<feature type="binding site" evidence="17">
    <location>
        <position position="331"/>
    </location>
    <ligand>
        <name>substrate</name>
    </ligand>
</feature>
<feature type="active site" description="Proton acceptor" evidence="16">
    <location>
        <position position="475"/>
    </location>
</feature>
<evidence type="ECO:0000256" key="2">
    <source>
        <dbReference type="ARBA" id="ARBA00011245"/>
    </source>
</evidence>
<dbReference type="NCBIfam" id="TIGR01406">
    <property type="entry name" value="dnaQ_proteo"/>
    <property type="match status" value="1"/>
</dbReference>
<evidence type="ECO:0000256" key="9">
    <source>
        <dbReference type="ARBA" id="ARBA00022723"/>
    </source>
</evidence>
<evidence type="ECO:0000256" key="14">
    <source>
        <dbReference type="ARBA" id="ARBA00023211"/>
    </source>
</evidence>
<proteinExistence type="predicted"/>
<evidence type="ECO:0000256" key="16">
    <source>
        <dbReference type="PIRSR" id="PIRSR606309-1"/>
    </source>
</evidence>
<evidence type="ECO:0000256" key="18">
    <source>
        <dbReference type="PIRSR" id="PIRSR606309-3"/>
    </source>
</evidence>
<keyword evidence="7" id="KW-0235">DNA replication</keyword>
<dbReference type="Proteomes" id="UP000255193">
    <property type="component" value="Unassembled WGS sequence"/>
</dbReference>
<feature type="binding site" evidence="18">
    <location>
        <position position="480"/>
    </location>
    <ligand>
        <name>a divalent metal cation</name>
        <dbReference type="ChEBI" id="CHEBI:60240"/>
        <label>1</label>
        <note>catalytic</note>
    </ligand>
</feature>
<dbReference type="EMBL" id="UGQA01000001">
    <property type="protein sequence ID" value="STY95031.1"/>
    <property type="molecule type" value="Genomic_DNA"/>
</dbReference>
<evidence type="ECO:0000256" key="6">
    <source>
        <dbReference type="ARBA" id="ARBA00022695"/>
    </source>
</evidence>
<sequence>MIITVYLNFAQFSGISSLPKTTFSRVFYPILPPLAQQVLAYTDGACRGNGKVAGGAAGGYGAVIILPTGEQIDICGGDTATTNNRMELQAVIAALQHTPNDVPLELWADSKYVLDGITQWINGWKAKNWRNVKNVELWQQLDTLRRGRQVSWRWVKGHAGQVGNEYADRLANQGIDRLPHTFNKIVHPASISQPTSHLSPNQPAMMPTSQFTQPTQSNRTADTGSAMTADDWQALNAAYDDLPDGTSGDNHHAALNQPQPPTASPLPVTAAQAADMSAFVDAQGVFVAQDDALQARRPTFDGITNAPNPTFVPLLPIAKNSRRDNRQLILDTETTGTDPQNGDRIVEVGIIELINRRFTGEKLHVYINPQRAMEEAVINVHGIYSEFLDGMPTFAQVGQAIFDFIQGAEVIAHNASFDMNFLQAEFERMGLPSINERVAVVDSLAIAKQMYAGQRNSLDALVKRLDVGKQDRTFHGALLDAEILAEVYLAMTGGQVALAIDEEIGGGTGNHQRFNLPVKRYTANAATEAAHRAWLEMQRGQYDALPEHW</sequence>
<keyword evidence="6 21" id="KW-0548">Nucleotidyltransferase</keyword>
<evidence type="ECO:0000256" key="19">
    <source>
        <dbReference type="SAM" id="MobiDB-lite"/>
    </source>
</evidence>
<dbReference type="GO" id="GO:0005829">
    <property type="term" value="C:cytosol"/>
    <property type="evidence" value="ECO:0007669"/>
    <property type="project" value="TreeGrafter"/>
</dbReference>
<evidence type="ECO:0000256" key="13">
    <source>
        <dbReference type="ARBA" id="ARBA00022932"/>
    </source>
</evidence>
<evidence type="ECO:0000256" key="1">
    <source>
        <dbReference type="ARBA" id="ARBA00001936"/>
    </source>
</evidence>
<dbReference type="InterPro" id="IPR022892">
    <property type="entry name" value="RNaseHI"/>
</dbReference>
<gene>
    <name evidence="21" type="primary">dnaQ</name>
    <name evidence="21" type="ORF">NCTC11091_00816</name>
</gene>
<keyword evidence="14 18" id="KW-0464">Manganese</keyword>
<evidence type="ECO:0000256" key="10">
    <source>
        <dbReference type="ARBA" id="ARBA00022801"/>
    </source>
</evidence>
<dbReference type="InterPro" id="IPR006309">
    <property type="entry name" value="DnaQ_proteo"/>
</dbReference>
<evidence type="ECO:0000313" key="21">
    <source>
        <dbReference type="EMBL" id="STY95031.1"/>
    </source>
</evidence>
<keyword evidence="13" id="KW-0239">DNA-directed DNA polymerase</keyword>
<dbReference type="InterPro" id="IPR006054">
    <property type="entry name" value="DnaQ"/>
</dbReference>
<dbReference type="GO" id="GO:0003677">
    <property type="term" value="F:DNA binding"/>
    <property type="evidence" value="ECO:0007669"/>
    <property type="project" value="InterPro"/>
</dbReference>
<dbReference type="CDD" id="cd06131">
    <property type="entry name" value="DNA_pol_III_epsilon_Ecoli_like"/>
    <property type="match status" value="1"/>
</dbReference>
<feature type="binding site" evidence="17">
    <location>
        <position position="381"/>
    </location>
    <ligand>
        <name>substrate</name>
    </ligand>
</feature>
<dbReference type="GO" id="GO:0008408">
    <property type="term" value="F:3'-5' exonuclease activity"/>
    <property type="evidence" value="ECO:0007669"/>
    <property type="project" value="TreeGrafter"/>
</dbReference>
<dbReference type="EC" id="2.7.7.7" evidence="3"/>
<evidence type="ECO:0000256" key="8">
    <source>
        <dbReference type="ARBA" id="ARBA00022722"/>
    </source>
</evidence>